<organism evidence="2 3">
    <name type="scientific">Cryobacterium algoritolerans</name>
    <dbReference type="NCBI Taxonomy" id="1259184"/>
    <lineage>
        <taxon>Bacteria</taxon>
        <taxon>Bacillati</taxon>
        <taxon>Actinomycetota</taxon>
        <taxon>Actinomycetes</taxon>
        <taxon>Micrococcales</taxon>
        <taxon>Microbacteriaceae</taxon>
        <taxon>Cryobacterium</taxon>
    </lineage>
</organism>
<evidence type="ECO:0000256" key="1">
    <source>
        <dbReference type="SAM" id="Phobius"/>
    </source>
</evidence>
<comment type="caution">
    <text evidence="2">The sequence shown here is derived from an EMBL/GenBank/DDBJ whole genome shotgun (WGS) entry which is preliminary data.</text>
</comment>
<evidence type="ECO:0000313" key="2">
    <source>
        <dbReference type="EMBL" id="TFC14274.1"/>
    </source>
</evidence>
<dbReference type="AlphaFoldDB" id="A0A4R8WQK5"/>
<reference evidence="2 3" key="1">
    <citation type="submission" date="2019-03" db="EMBL/GenBank/DDBJ databases">
        <title>Genomics of glacier-inhabiting Cryobacterium strains.</title>
        <authorList>
            <person name="Liu Q."/>
            <person name="Xin Y.-H."/>
        </authorList>
    </citation>
    <scope>NUCLEOTIDE SEQUENCE [LARGE SCALE GENOMIC DNA]</scope>
    <source>
        <strain evidence="2 3">MDT1-3</strain>
    </source>
</reference>
<name>A0A4R8WQK5_9MICO</name>
<dbReference type="EMBL" id="SOFP01000049">
    <property type="protein sequence ID" value="TFC14274.1"/>
    <property type="molecule type" value="Genomic_DNA"/>
</dbReference>
<keyword evidence="3" id="KW-1185">Reference proteome</keyword>
<dbReference type="Proteomes" id="UP000298412">
    <property type="component" value="Unassembled WGS sequence"/>
</dbReference>
<protein>
    <submittedName>
        <fullName evidence="2">Uncharacterized protein</fullName>
    </submittedName>
</protein>
<proteinExistence type="predicted"/>
<dbReference type="OrthoDB" id="5123279at2"/>
<keyword evidence="1" id="KW-0472">Membrane</keyword>
<evidence type="ECO:0000313" key="3">
    <source>
        <dbReference type="Proteomes" id="UP000298412"/>
    </source>
</evidence>
<dbReference type="RefSeq" id="WP_134567752.1">
    <property type="nucleotide sequence ID" value="NZ_SOFP01000049.1"/>
</dbReference>
<feature type="transmembrane region" description="Helical" evidence="1">
    <location>
        <begin position="40"/>
        <end position="59"/>
    </location>
</feature>
<keyword evidence="1" id="KW-1133">Transmembrane helix</keyword>
<accession>A0A4R8WQK5</accession>
<gene>
    <name evidence="2" type="ORF">E3O19_11490</name>
</gene>
<sequence length="67" mass="7333">MSTDTRTPAIHISGVVGQVISGPTIRSPDGGPRLETLADAVLRLLWQLVGAYVWLVLLAKRERPARR</sequence>
<keyword evidence="1" id="KW-0812">Transmembrane</keyword>